<dbReference type="PANTHER" id="PTHR36410">
    <property type="entry name" value="EXPRESSED PROTEIN"/>
    <property type="match status" value="1"/>
</dbReference>
<feature type="compositionally biased region" description="Basic and acidic residues" evidence="1">
    <location>
        <begin position="91"/>
        <end position="126"/>
    </location>
</feature>
<evidence type="ECO:0000313" key="3">
    <source>
        <dbReference type="RefSeq" id="XP_030546634.2"/>
    </source>
</evidence>
<dbReference type="Proteomes" id="UP000827889">
    <property type="component" value="Chromosome 7"/>
</dbReference>
<sequence>MKMIHAIRSVRNHPIQRSFSSSSPVAAPVLSKRACSIRFKGDASLSSQQESAHVMDKAENPETGDVMYHSFGHEYATRCEDEGFGVVHSTKQSETDDTHESQPGSDVEKKKETPAKEEEVQHRTNK</sequence>
<dbReference type="AlphaFoldDB" id="A0A8B8QHH9"/>
<dbReference type="PANTHER" id="PTHR36410:SF1">
    <property type="entry name" value="EXPRESSED PROTEIN"/>
    <property type="match status" value="1"/>
</dbReference>
<reference evidence="3" key="1">
    <citation type="submission" date="2025-08" db="UniProtKB">
        <authorList>
            <consortium name="RefSeq"/>
        </authorList>
    </citation>
    <scope>IDENTIFICATION</scope>
    <source>
        <tissue evidence="3">Leaf</tissue>
    </source>
</reference>
<gene>
    <name evidence="3" type="primary">LOC115752539</name>
</gene>
<proteinExistence type="predicted"/>
<dbReference type="GeneID" id="115752539"/>
<evidence type="ECO:0000256" key="1">
    <source>
        <dbReference type="SAM" id="MobiDB-lite"/>
    </source>
</evidence>
<protein>
    <submittedName>
        <fullName evidence="3">Uncharacterized protein LOC115752539 isoform X1</fullName>
    </submittedName>
</protein>
<dbReference type="RefSeq" id="XP_030546634.2">
    <property type="nucleotide sequence ID" value="XM_030690774.2"/>
</dbReference>
<organism evidence="2 3">
    <name type="scientific">Rhodamnia argentea</name>
    <dbReference type="NCBI Taxonomy" id="178133"/>
    <lineage>
        <taxon>Eukaryota</taxon>
        <taxon>Viridiplantae</taxon>
        <taxon>Streptophyta</taxon>
        <taxon>Embryophyta</taxon>
        <taxon>Tracheophyta</taxon>
        <taxon>Spermatophyta</taxon>
        <taxon>Magnoliopsida</taxon>
        <taxon>eudicotyledons</taxon>
        <taxon>Gunneridae</taxon>
        <taxon>Pentapetalae</taxon>
        <taxon>rosids</taxon>
        <taxon>malvids</taxon>
        <taxon>Myrtales</taxon>
        <taxon>Myrtaceae</taxon>
        <taxon>Myrtoideae</taxon>
        <taxon>Myrteae</taxon>
        <taxon>Australasian group</taxon>
        <taxon>Rhodamnia</taxon>
    </lineage>
</organism>
<feature type="region of interest" description="Disordered" evidence="1">
    <location>
        <begin position="83"/>
        <end position="126"/>
    </location>
</feature>
<evidence type="ECO:0000313" key="2">
    <source>
        <dbReference type="Proteomes" id="UP000827889"/>
    </source>
</evidence>
<name>A0A8B8QHH9_9MYRT</name>
<dbReference type="KEGG" id="rarg:115752539"/>
<keyword evidence="2" id="KW-1185">Reference proteome</keyword>
<accession>A0A8B8QHH9</accession>